<dbReference type="Proteomes" id="UP000026714">
    <property type="component" value="Unassembled WGS sequence"/>
</dbReference>
<dbReference type="EMBL" id="AZRA01000184">
    <property type="protein sequence ID" value="KDB50231.1"/>
    <property type="molecule type" value="Genomic_DNA"/>
</dbReference>
<dbReference type="PROSITE" id="PS51354">
    <property type="entry name" value="GLUTAREDOXIN_2"/>
    <property type="match status" value="1"/>
</dbReference>
<protein>
    <recommendedName>
        <fullName evidence="2">Glutaredoxin domain-containing protein</fullName>
    </recommendedName>
</protein>
<feature type="domain" description="Glutaredoxin" evidence="2">
    <location>
        <begin position="60"/>
        <end position="114"/>
    </location>
</feature>
<dbReference type="InterPro" id="IPR036249">
    <property type="entry name" value="Thioredoxin-like_sf"/>
</dbReference>
<organism evidence="3 4">
    <name type="scientific">Sphaerotilus natans subsp. natans DSM 6575</name>
    <dbReference type="NCBI Taxonomy" id="1286631"/>
    <lineage>
        <taxon>Bacteria</taxon>
        <taxon>Pseudomonadati</taxon>
        <taxon>Pseudomonadota</taxon>
        <taxon>Betaproteobacteria</taxon>
        <taxon>Burkholderiales</taxon>
        <taxon>Sphaerotilaceae</taxon>
        <taxon>Sphaerotilus</taxon>
    </lineage>
</organism>
<keyword evidence="4" id="KW-1185">Reference proteome</keyword>
<evidence type="ECO:0000313" key="4">
    <source>
        <dbReference type="Proteomes" id="UP000026714"/>
    </source>
</evidence>
<proteinExistence type="predicted"/>
<sequence length="132" mass="14444">MNDTAPPRPSLWIRARQSGLIAALVIGVAAWGVGRLVQQQARDSHAETLRQLVQPGDLKLISSTSCLFCTRARQYLTEQRIPFEECFIERDSACLAEYRRHGAAGTPTVLVRGQARLGFDPGQVAEALAAAR</sequence>
<keyword evidence="1" id="KW-0812">Transmembrane</keyword>
<dbReference type="STRING" id="34103.SAMN05421778_10533"/>
<accession>A0A059KFK1</accession>
<dbReference type="InterPro" id="IPR002109">
    <property type="entry name" value="Glutaredoxin"/>
</dbReference>
<dbReference type="RefSeq" id="WP_051632350.1">
    <property type="nucleotide sequence ID" value="NZ_AZRA01000184.1"/>
</dbReference>
<evidence type="ECO:0000313" key="3">
    <source>
        <dbReference type="EMBL" id="KDB50231.1"/>
    </source>
</evidence>
<comment type="caution">
    <text evidence="3">The sequence shown here is derived from an EMBL/GenBank/DDBJ whole genome shotgun (WGS) entry which is preliminary data.</text>
</comment>
<dbReference type="AlphaFoldDB" id="A0A059KFK1"/>
<keyword evidence="1" id="KW-1133">Transmembrane helix</keyword>
<keyword evidence="1" id="KW-0472">Membrane</keyword>
<gene>
    <name evidence="3" type="ORF">X805_41730</name>
</gene>
<dbReference type="CDD" id="cd02976">
    <property type="entry name" value="NrdH"/>
    <property type="match status" value="1"/>
</dbReference>
<dbReference type="SUPFAM" id="SSF52833">
    <property type="entry name" value="Thioredoxin-like"/>
    <property type="match status" value="1"/>
</dbReference>
<reference evidence="3 4" key="1">
    <citation type="journal article" date="2014" name="FEMS Microbiol. Ecol.">
        <title>Sphaerotilus natans encrusted with nanoball-shaped Fe(III) oxide minerals formed by nitrate-reducing mixotrophic Fe(II) oxidation.</title>
        <authorList>
            <person name="Park S."/>
            <person name="Kim D.H."/>
            <person name="Lee J.H."/>
            <person name="Hur H.G."/>
        </authorList>
    </citation>
    <scope>NUCLEOTIDE SEQUENCE [LARGE SCALE GENOMIC DNA]</scope>
    <source>
        <strain evidence="3 4">DSM 6575</strain>
    </source>
</reference>
<evidence type="ECO:0000256" key="1">
    <source>
        <dbReference type="SAM" id="Phobius"/>
    </source>
</evidence>
<name>A0A059KFK1_9BURK</name>
<evidence type="ECO:0000259" key="2">
    <source>
        <dbReference type="Pfam" id="PF00462"/>
    </source>
</evidence>
<dbReference type="Gene3D" id="3.40.30.10">
    <property type="entry name" value="Glutaredoxin"/>
    <property type="match status" value="1"/>
</dbReference>
<feature type="transmembrane region" description="Helical" evidence="1">
    <location>
        <begin position="20"/>
        <end position="37"/>
    </location>
</feature>
<dbReference type="Pfam" id="PF00462">
    <property type="entry name" value="Glutaredoxin"/>
    <property type="match status" value="1"/>
</dbReference>
<dbReference type="eggNOG" id="COG0695">
    <property type="taxonomic scope" value="Bacteria"/>
</dbReference>